<comment type="catalytic activity">
    <reaction evidence="3">
        <text>uridine(2819) in 21S rRNA = pseudouridine(2819) in 21S rRNA</text>
        <dbReference type="Rhea" id="RHEA:42556"/>
        <dbReference type="Rhea" id="RHEA-COMP:10113"/>
        <dbReference type="Rhea" id="RHEA-COMP:10114"/>
        <dbReference type="ChEBI" id="CHEBI:65314"/>
        <dbReference type="ChEBI" id="CHEBI:65315"/>
        <dbReference type="EC" id="5.4.99.43"/>
    </reaction>
</comment>
<name>A0A8J5UKL3_9ASCO</name>
<dbReference type="AlphaFoldDB" id="A0A8J5UKL3"/>
<feature type="domain" description="Pseudouridine synthase RsuA/RluA-like" evidence="10">
    <location>
        <begin position="16"/>
        <end position="216"/>
    </location>
</feature>
<evidence type="ECO:0000256" key="2">
    <source>
        <dbReference type="ARBA" id="ARBA00023235"/>
    </source>
</evidence>
<evidence type="ECO:0000256" key="3">
    <source>
        <dbReference type="ARBA" id="ARBA00036927"/>
    </source>
</evidence>
<keyword evidence="2" id="KW-0413">Isomerase</keyword>
<evidence type="ECO:0000256" key="4">
    <source>
        <dbReference type="ARBA" id="ARBA00037513"/>
    </source>
</evidence>
<evidence type="ECO:0000259" key="10">
    <source>
        <dbReference type="Pfam" id="PF00849"/>
    </source>
</evidence>
<evidence type="ECO:0000313" key="11">
    <source>
        <dbReference type="EMBL" id="KAG7662027.1"/>
    </source>
</evidence>
<evidence type="ECO:0000256" key="5">
    <source>
        <dbReference type="ARBA" id="ARBA00038947"/>
    </source>
</evidence>
<dbReference type="GeneID" id="73471215"/>
<dbReference type="PANTHER" id="PTHR21600">
    <property type="entry name" value="MITOCHONDRIAL RNA PSEUDOURIDINE SYNTHASE"/>
    <property type="match status" value="1"/>
</dbReference>
<dbReference type="OrthoDB" id="428658at2759"/>
<dbReference type="RefSeq" id="XP_049262260.1">
    <property type="nucleotide sequence ID" value="XM_049408372.1"/>
</dbReference>
<dbReference type="InterPro" id="IPR006145">
    <property type="entry name" value="PsdUridine_synth_RsuA/RluA"/>
</dbReference>
<dbReference type="EMBL" id="JAGSYN010000185">
    <property type="protein sequence ID" value="KAG7662027.1"/>
    <property type="molecule type" value="Genomic_DNA"/>
</dbReference>
<dbReference type="PANTHER" id="PTHR21600:SF81">
    <property type="entry name" value="21S RRNA PSEUDOURIDINE(2819) SYNTHASE"/>
    <property type="match status" value="1"/>
</dbReference>
<reference evidence="11 12" key="1">
    <citation type="journal article" date="2021" name="DNA Res.">
        <title>Genome analysis of Candida subhashii reveals its hybrid nature and dual mitochondrial genome conformations.</title>
        <authorList>
            <person name="Mixao V."/>
            <person name="Hegedusova E."/>
            <person name="Saus E."/>
            <person name="Pryszcz L.P."/>
            <person name="Cillingova A."/>
            <person name="Nosek J."/>
            <person name="Gabaldon T."/>
        </authorList>
    </citation>
    <scope>NUCLEOTIDE SEQUENCE [LARGE SCALE GENOMIC DNA]</scope>
    <source>
        <strain evidence="11 12">CBS 10753</strain>
    </source>
</reference>
<comment type="function">
    <text evidence="4">Pseudouridylate synthase responsible for the pseudouridine-2819 formation in mitochondrial 21S rRNA. May modulate the efficiency or the fidelity of the mitochondrial translation machinery.</text>
</comment>
<evidence type="ECO:0000256" key="9">
    <source>
        <dbReference type="ARBA" id="ARBA00042700"/>
    </source>
</evidence>
<dbReference type="EC" id="5.4.99.43" evidence="5"/>
<evidence type="ECO:0000256" key="7">
    <source>
        <dbReference type="ARBA" id="ARBA00041561"/>
    </source>
</evidence>
<evidence type="ECO:0000256" key="8">
    <source>
        <dbReference type="ARBA" id="ARBA00041978"/>
    </source>
</evidence>
<gene>
    <name evidence="11" type="ORF">J8A68_004415</name>
</gene>
<keyword evidence="12" id="KW-1185">Reference proteome</keyword>
<dbReference type="GO" id="GO:0000455">
    <property type="term" value="P:enzyme-directed rRNA pseudouridine synthesis"/>
    <property type="evidence" value="ECO:0007669"/>
    <property type="project" value="TreeGrafter"/>
</dbReference>
<evidence type="ECO:0000256" key="1">
    <source>
        <dbReference type="ARBA" id="ARBA00010876"/>
    </source>
</evidence>
<dbReference type="Pfam" id="PF00849">
    <property type="entry name" value="PseudoU_synth_2"/>
    <property type="match status" value="1"/>
</dbReference>
<accession>A0A8J5UKL3</accession>
<organism evidence="11 12">
    <name type="scientific">[Candida] subhashii</name>
    <dbReference type="NCBI Taxonomy" id="561895"/>
    <lineage>
        <taxon>Eukaryota</taxon>
        <taxon>Fungi</taxon>
        <taxon>Dikarya</taxon>
        <taxon>Ascomycota</taxon>
        <taxon>Saccharomycotina</taxon>
        <taxon>Pichiomycetes</taxon>
        <taxon>Debaryomycetaceae</taxon>
        <taxon>Spathaspora</taxon>
    </lineage>
</organism>
<comment type="similarity">
    <text evidence="1">Belongs to the pseudouridine synthase RluA family.</text>
</comment>
<evidence type="ECO:0000256" key="6">
    <source>
        <dbReference type="ARBA" id="ARBA00040626"/>
    </source>
</evidence>
<proteinExistence type="inferred from homology"/>
<dbReference type="InterPro" id="IPR050188">
    <property type="entry name" value="RluA_PseudoU_synthase"/>
</dbReference>
<dbReference type="Proteomes" id="UP000694255">
    <property type="component" value="Unassembled WGS sequence"/>
</dbReference>
<evidence type="ECO:0000313" key="12">
    <source>
        <dbReference type="Proteomes" id="UP000694255"/>
    </source>
</evidence>
<comment type="caution">
    <text evidence="11">The sequence shown here is derived from an EMBL/GenBank/DDBJ whole genome shotgun (WGS) entry which is preliminary data.</text>
</comment>
<dbReference type="GO" id="GO:0003723">
    <property type="term" value="F:RNA binding"/>
    <property type="evidence" value="ECO:0007669"/>
    <property type="project" value="InterPro"/>
</dbReference>
<dbReference type="GO" id="GO:0160143">
    <property type="term" value="F:21S rRNA pseudouridine(2819) synthase activity"/>
    <property type="evidence" value="ECO:0007669"/>
    <property type="project" value="UniProtKB-EC"/>
</dbReference>
<protein>
    <recommendedName>
        <fullName evidence="6">21S rRNA pseudouridine(2819) synthase</fullName>
        <ecNumber evidence="5">5.4.99.43</ecNumber>
    </recommendedName>
    <alternativeName>
        <fullName evidence="8">Pseudouridine synthase 5</fullName>
    </alternativeName>
    <alternativeName>
        <fullName evidence="7">Pseudouridylate synthase PUS5</fullName>
    </alternativeName>
    <alternativeName>
        <fullName evidence="9">Uracil hydrolyase PUS5</fullName>
    </alternativeName>
</protein>
<sequence length="309" mass="35697">MRYFRNEIELVKWTFNYVIVNKPSGIVCQGTESNTLLAGLLEKFKHLNPNPSQFRISQRLDRFTTGGLIVARNGKWANKIRKSFADEPSDLSLMRRYVGLLAIPKNKSIQDLGLEYYVGTNPEESYKGLKFNDETLSAGTIDFDIDALEKDYRGPKRQRQLLKYDAVTKFQILEHLGRIPSTKMTSKYPDLFMNRKIIPLVFELKTGRKNQIRDHVLQAFKIPLLNDDNFATFKTHSVDNYTDINSSVFKSNQIGLHSGLLRMKNKDNEEQSFVFPICAESDRELWDGFIDQNGTLIPEISKELLNWKC</sequence>